<evidence type="ECO:0000313" key="4">
    <source>
        <dbReference type="Proteomes" id="UP000199603"/>
    </source>
</evidence>
<protein>
    <submittedName>
        <fullName evidence="3">Tetratricopeptide repeat-containing protein</fullName>
    </submittedName>
</protein>
<accession>A0A1G6WUG1</accession>
<evidence type="ECO:0000256" key="1">
    <source>
        <dbReference type="PROSITE-ProRule" id="PRU00339"/>
    </source>
</evidence>
<proteinExistence type="predicted"/>
<dbReference type="Gene3D" id="1.25.40.10">
    <property type="entry name" value="Tetratricopeptide repeat domain"/>
    <property type="match status" value="1"/>
</dbReference>
<sequence>MPKSPASGSALVLPKPGSRAWGLRGIGLGLSMAMLLVGCAAPTRPPAAASETPGGERVPGGLVSLQDRADQAYAEGRLLDAEQLYRQLLREMPQSAYAWLRLGNVQLRNSELEAAARSYRECLKFMQDDARCWNNLALTYIKMANLTLDQAGQFITDSEQAARLDAFRRRVVDSTSNEVTEGR</sequence>
<organism evidence="3 4">
    <name type="scientific">Aquimonas voraii</name>
    <dbReference type="NCBI Taxonomy" id="265719"/>
    <lineage>
        <taxon>Bacteria</taxon>
        <taxon>Pseudomonadati</taxon>
        <taxon>Pseudomonadota</taxon>
        <taxon>Gammaproteobacteria</taxon>
        <taxon>Lysobacterales</taxon>
        <taxon>Lysobacteraceae</taxon>
        <taxon>Aquimonas</taxon>
    </lineage>
</organism>
<dbReference type="Proteomes" id="UP000199603">
    <property type="component" value="Unassembled WGS sequence"/>
</dbReference>
<dbReference type="PROSITE" id="PS50005">
    <property type="entry name" value="TPR"/>
    <property type="match status" value="1"/>
</dbReference>
<keyword evidence="2" id="KW-0812">Transmembrane</keyword>
<feature type="repeat" description="TPR" evidence="1">
    <location>
        <begin position="96"/>
        <end position="129"/>
    </location>
</feature>
<evidence type="ECO:0000256" key="2">
    <source>
        <dbReference type="SAM" id="Phobius"/>
    </source>
</evidence>
<keyword evidence="2" id="KW-1133">Transmembrane helix</keyword>
<dbReference type="SUPFAM" id="SSF48452">
    <property type="entry name" value="TPR-like"/>
    <property type="match status" value="1"/>
</dbReference>
<reference evidence="3 4" key="1">
    <citation type="submission" date="2016-10" db="EMBL/GenBank/DDBJ databases">
        <authorList>
            <person name="de Groot N.N."/>
        </authorList>
    </citation>
    <scope>NUCLEOTIDE SEQUENCE [LARGE SCALE GENOMIC DNA]</scope>
    <source>
        <strain evidence="3 4">DSM 16957</strain>
    </source>
</reference>
<dbReference type="AlphaFoldDB" id="A0A1G6WUG1"/>
<dbReference type="STRING" id="265719.SAMN04488509_105169"/>
<keyword evidence="1" id="KW-0802">TPR repeat</keyword>
<dbReference type="Pfam" id="PF14559">
    <property type="entry name" value="TPR_19"/>
    <property type="match status" value="1"/>
</dbReference>
<name>A0A1G6WUG1_9GAMM</name>
<gene>
    <name evidence="3" type="ORF">SAMN04488509_105169</name>
</gene>
<dbReference type="InterPro" id="IPR011990">
    <property type="entry name" value="TPR-like_helical_dom_sf"/>
</dbReference>
<feature type="transmembrane region" description="Helical" evidence="2">
    <location>
        <begin position="20"/>
        <end position="41"/>
    </location>
</feature>
<evidence type="ECO:0000313" key="3">
    <source>
        <dbReference type="EMBL" id="SDD69429.1"/>
    </source>
</evidence>
<keyword evidence="2" id="KW-0472">Membrane</keyword>
<dbReference type="SMART" id="SM00028">
    <property type="entry name" value="TPR"/>
    <property type="match status" value="2"/>
</dbReference>
<dbReference type="EMBL" id="FNAG01000005">
    <property type="protein sequence ID" value="SDD69429.1"/>
    <property type="molecule type" value="Genomic_DNA"/>
</dbReference>
<keyword evidence="4" id="KW-1185">Reference proteome</keyword>
<dbReference type="InterPro" id="IPR019734">
    <property type="entry name" value="TPR_rpt"/>
</dbReference>